<evidence type="ECO:0000313" key="3">
    <source>
        <dbReference type="EMBL" id="KAK8385609.1"/>
    </source>
</evidence>
<dbReference type="Proteomes" id="UP001487740">
    <property type="component" value="Unassembled WGS sequence"/>
</dbReference>
<name>A0AAW0TD50_SCYPA</name>
<dbReference type="AlphaFoldDB" id="A0AAW0TD50"/>
<proteinExistence type="predicted"/>
<feature type="chain" id="PRO_5043710225" evidence="2">
    <location>
        <begin position="25"/>
        <end position="179"/>
    </location>
</feature>
<organism evidence="3 4">
    <name type="scientific">Scylla paramamosain</name>
    <name type="common">Mud crab</name>
    <dbReference type="NCBI Taxonomy" id="85552"/>
    <lineage>
        <taxon>Eukaryota</taxon>
        <taxon>Metazoa</taxon>
        <taxon>Ecdysozoa</taxon>
        <taxon>Arthropoda</taxon>
        <taxon>Crustacea</taxon>
        <taxon>Multicrustacea</taxon>
        <taxon>Malacostraca</taxon>
        <taxon>Eumalacostraca</taxon>
        <taxon>Eucarida</taxon>
        <taxon>Decapoda</taxon>
        <taxon>Pleocyemata</taxon>
        <taxon>Brachyura</taxon>
        <taxon>Eubrachyura</taxon>
        <taxon>Portunoidea</taxon>
        <taxon>Portunidae</taxon>
        <taxon>Portuninae</taxon>
        <taxon>Scylla</taxon>
    </lineage>
</organism>
<protein>
    <submittedName>
        <fullName evidence="3">Uncharacterized protein</fullName>
    </submittedName>
</protein>
<gene>
    <name evidence="3" type="ORF">O3P69_016408</name>
</gene>
<feature type="region of interest" description="Disordered" evidence="1">
    <location>
        <begin position="75"/>
        <end position="99"/>
    </location>
</feature>
<keyword evidence="2" id="KW-0732">Signal</keyword>
<reference evidence="3 4" key="1">
    <citation type="submission" date="2023-03" db="EMBL/GenBank/DDBJ databases">
        <title>High-quality genome of Scylla paramamosain provides insights in environmental adaptation.</title>
        <authorList>
            <person name="Zhang L."/>
        </authorList>
    </citation>
    <scope>NUCLEOTIDE SEQUENCE [LARGE SCALE GENOMIC DNA]</scope>
    <source>
        <strain evidence="3">LZ_2023a</strain>
        <tissue evidence="3">Muscle</tissue>
    </source>
</reference>
<comment type="caution">
    <text evidence="3">The sequence shown here is derived from an EMBL/GenBank/DDBJ whole genome shotgun (WGS) entry which is preliminary data.</text>
</comment>
<accession>A0AAW0TD50</accession>
<evidence type="ECO:0000256" key="2">
    <source>
        <dbReference type="SAM" id="SignalP"/>
    </source>
</evidence>
<evidence type="ECO:0000313" key="4">
    <source>
        <dbReference type="Proteomes" id="UP001487740"/>
    </source>
</evidence>
<dbReference type="EMBL" id="JARAKH010000032">
    <property type="protein sequence ID" value="KAK8385609.1"/>
    <property type="molecule type" value="Genomic_DNA"/>
</dbReference>
<sequence>MSPPAVSRLSLVAVLAVVAATASAQSTVVTCTSQSPKYYTVTVLQTVTKLLLRPDDPLDLGRQLEGRPLPAHRYLPPPPAHGYLPPPPAHSYLPPPPAHGYLPPPPAHGYLPPHTQTFITITPTSVNPSFMLPTVENIISPPCRCGKCSVLLSENPCECVRDFGCGGQGGARAGGGRGN</sequence>
<evidence type="ECO:0000256" key="1">
    <source>
        <dbReference type="SAM" id="MobiDB-lite"/>
    </source>
</evidence>
<feature type="signal peptide" evidence="2">
    <location>
        <begin position="1"/>
        <end position="24"/>
    </location>
</feature>
<keyword evidence="4" id="KW-1185">Reference proteome</keyword>